<evidence type="ECO:0000256" key="18">
    <source>
        <dbReference type="PIRNR" id="PIRNR000641"/>
    </source>
</evidence>
<evidence type="ECO:0000256" key="10">
    <source>
        <dbReference type="ARBA" id="ARBA00022840"/>
    </source>
</evidence>
<dbReference type="PANTHER" id="PTHR27002:SF616">
    <property type="entry name" value="RECEPTOR-LIKE SERINE_THREONINE-PROTEIN KINASE"/>
    <property type="match status" value="1"/>
</dbReference>
<keyword evidence="9 18" id="KW-0418">Kinase</keyword>
<dbReference type="GO" id="GO:0005524">
    <property type="term" value="F:ATP binding"/>
    <property type="evidence" value="ECO:0007669"/>
    <property type="project" value="UniProtKB-UniRule"/>
</dbReference>
<dbReference type="Gene3D" id="3.30.200.20">
    <property type="entry name" value="Phosphorylase Kinase, domain 1"/>
    <property type="match status" value="1"/>
</dbReference>
<evidence type="ECO:0000256" key="8">
    <source>
        <dbReference type="ARBA" id="ARBA00022741"/>
    </source>
</evidence>
<evidence type="ECO:0000256" key="15">
    <source>
        <dbReference type="ARBA" id="ARBA00023180"/>
    </source>
</evidence>
<evidence type="ECO:0000259" key="22">
    <source>
        <dbReference type="PROSITE" id="PS50011"/>
    </source>
</evidence>
<dbReference type="CDD" id="cd01098">
    <property type="entry name" value="PAN_AP_plant"/>
    <property type="match status" value="1"/>
</dbReference>
<dbReference type="GO" id="GO:0048544">
    <property type="term" value="P:recognition of pollen"/>
    <property type="evidence" value="ECO:0007669"/>
    <property type="project" value="InterPro"/>
</dbReference>
<evidence type="ECO:0000256" key="9">
    <source>
        <dbReference type="ARBA" id="ARBA00022777"/>
    </source>
</evidence>
<dbReference type="Pfam" id="PF01453">
    <property type="entry name" value="B_lectin"/>
    <property type="match status" value="1"/>
</dbReference>
<evidence type="ECO:0000256" key="3">
    <source>
        <dbReference type="ARBA" id="ARBA00022527"/>
    </source>
</evidence>
<comment type="catalytic activity">
    <reaction evidence="16 18">
        <text>L-threonyl-[protein] + ATP = O-phospho-L-threonyl-[protein] + ADP + H(+)</text>
        <dbReference type="Rhea" id="RHEA:46608"/>
        <dbReference type="Rhea" id="RHEA-COMP:11060"/>
        <dbReference type="Rhea" id="RHEA-COMP:11605"/>
        <dbReference type="ChEBI" id="CHEBI:15378"/>
        <dbReference type="ChEBI" id="CHEBI:30013"/>
        <dbReference type="ChEBI" id="CHEBI:30616"/>
        <dbReference type="ChEBI" id="CHEBI:61977"/>
        <dbReference type="ChEBI" id="CHEBI:456216"/>
        <dbReference type="EC" id="2.7.11.1"/>
    </reaction>
</comment>
<dbReference type="InterPro" id="IPR000858">
    <property type="entry name" value="S_locus_glycoprot_dom"/>
</dbReference>
<comment type="subcellular location">
    <subcellularLocation>
        <location evidence="1">Cell membrane</location>
        <topology evidence="1">Single-pass type I membrane protein</topology>
    </subcellularLocation>
</comment>
<dbReference type="InterPro" id="IPR036426">
    <property type="entry name" value="Bulb-type_lectin_dom_sf"/>
</dbReference>
<organism evidence="25 26">
    <name type="scientific">Cucumis melo var. makuwa</name>
    <name type="common">Oriental melon</name>
    <dbReference type="NCBI Taxonomy" id="1194695"/>
    <lineage>
        <taxon>Eukaryota</taxon>
        <taxon>Viridiplantae</taxon>
        <taxon>Streptophyta</taxon>
        <taxon>Embryophyta</taxon>
        <taxon>Tracheophyta</taxon>
        <taxon>Spermatophyta</taxon>
        <taxon>Magnoliopsida</taxon>
        <taxon>eudicotyledons</taxon>
        <taxon>Gunneridae</taxon>
        <taxon>Pentapetalae</taxon>
        <taxon>rosids</taxon>
        <taxon>fabids</taxon>
        <taxon>Cucurbitales</taxon>
        <taxon>Cucurbitaceae</taxon>
        <taxon>Benincaseae</taxon>
        <taxon>Cucumis</taxon>
    </lineage>
</organism>
<keyword evidence="11 20" id="KW-1133">Transmembrane helix</keyword>
<dbReference type="InterPro" id="IPR001245">
    <property type="entry name" value="Ser-Thr/Tyr_kinase_cat_dom"/>
</dbReference>
<evidence type="ECO:0000256" key="13">
    <source>
        <dbReference type="ARBA" id="ARBA00023157"/>
    </source>
</evidence>
<keyword evidence="3 18" id="KW-0723">Serine/threonine-protein kinase</keyword>
<dbReference type="GO" id="GO:0106310">
    <property type="term" value="F:protein serine kinase activity"/>
    <property type="evidence" value="ECO:0007669"/>
    <property type="project" value="RHEA"/>
</dbReference>
<keyword evidence="7 21" id="KW-0732">Signal</keyword>
<keyword evidence="10 18" id="KW-0067">ATP-binding</keyword>
<keyword evidence="25" id="KW-0430">Lectin</keyword>
<feature type="domain" description="Apple" evidence="24">
    <location>
        <begin position="338"/>
        <end position="419"/>
    </location>
</feature>
<protein>
    <recommendedName>
        <fullName evidence="18">Receptor-like serine/threonine-protein kinase</fullName>
        <ecNumber evidence="18">2.7.11.1</ecNumber>
    </recommendedName>
</protein>
<feature type="chain" id="PRO_5022837842" description="Receptor-like serine/threonine-protein kinase" evidence="21">
    <location>
        <begin position="24"/>
        <end position="828"/>
    </location>
</feature>
<dbReference type="Pfam" id="PF11883">
    <property type="entry name" value="DUF3403"/>
    <property type="match status" value="1"/>
</dbReference>
<evidence type="ECO:0000256" key="16">
    <source>
        <dbReference type="ARBA" id="ARBA00047899"/>
    </source>
</evidence>
<evidence type="ECO:0000256" key="6">
    <source>
        <dbReference type="ARBA" id="ARBA00022692"/>
    </source>
</evidence>
<dbReference type="GO" id="GO:0004674">
    <property type="term" value="F:protein serine/threonine kinase activity"/>
    <property type="evidence" value="ECO:0007669"/>
    <property type="project" value="UniProtKB-KW"/>
</dbReference>
<evidence type="ECO:0000256" key="12">
    <source>
        <dbReference type="ARBA" id="ARBA00023136"/>
    </source>
</evidence>
<dbReference type="InterPro" id="IPR001480">
    <property type="entry name" value="Bulb-type_lectin_dom"/>
</dbReference>
<proteinExistence type="inferred from homology"/>
<name>A0A5D3BB12_CUCMM</name>
<dbReference type="InterPro" id="IPR011009">
    <property type="entry name" value="Kinase-like_dom_sf"/>
</dbReference>
<sequence>MANASLTLFLFLSLFLFSSPSTAVDFITSSQNLTHGDTLVSAKGFFELGFFTPGNSTNRYLGIWYKIIPVRTIVWVANRENPIRNSSAVAVLKINSTSSDLFLFENDVVVWSGKSLKPAKSPKLQLLDDGNLVLKDAESEETSWQSFDYPTDTLLPGMKLGWDFKNGIQRRLSAWKTSDDPSPGSLTMEMMNTSYPEPAMWNGSNEYMRSGPWNGLQFSAKPTSALPILVYSYVNNKSELSYSYELINSSLIGRMVLNQTKFRREALLWSESEKNWKLYATMPRDYCDTYGLCGAFGSCDIEQVPACRCLFGFHPKVQEKWNLMDYTEGCVRNKPLNCSDKTGFAKLPGLKLPDTKQSWVNESMSLNECKEKCLRDCSCVAFANTDIRGSGNGCAIWFGELVDIKVVRKGGQDLYVRMLASELETKKTSSAVVGIIVGAAALVILGLVLIGFYVIRSKRRNLQGNRLVWNDFLEITIKLATVAGKDLEGQEDDLELPLFDLATISNATDNFSNSNKLGEGGFGAVFRGRLKDGQEIAVKRLSSYSRQGTDEFKNEVILIAKLQHRNLVKLLGCCIQGDEKMLIYEYMPNKSLDSFIFDSARKKLLDWSKRFNIICGVARGILYLHQDSRLRIIHRDLKASNVLLDIDLNPKISDFGMARTFGGDQTEGNTRRVVGTYGYMAPEYAIDGQFSIKSDVFSFGILMLEIISGEKNRGFFRPNHALNLIGHAWKLWNEGKPLELIDASIGESYALSEVLRCIHVSLLCLQQLPEDRPTMSNVVLMLSSESSLAQPKQPGFYMERDSLEVFSVSGKNESSTTNELTITLLEAR</sequence>
<dbReference type="Gene3D" id="1.10.510.10">
    <property type="entry name" value="Transferase(Phosphotransferase) domain 1"/>
    <property type="match status" value="1"/>
</dbReference>
<dbReference type="SUPFAM" id="SSF56112">
    <property type="entry name" value="Protein kinase-like (PK-like)"/>
    <property type="match status" value="1"/>
</dbReference>
<dbReference type="InterPro" id="IPR000719">
    <property type="entry name" value="Prot_kinase_dom"/>
</dbReference>
<dbReference type="FunFam" id="3.30.200.20:FF:000195">
    <property type="entry name" value="G-type lectin S-receptor-like serine/threonine-protein kinase"/>
    <property type="match status" value="1"/>
</dbReference>
<evidence type="ECO:0000256" key="7">
    <source>
        <dbReference type="ARBA" id="ARBA00022729"/>
    </source>
</evidence>
<dbReference type="SMART" id="SM00108">
    <property type="entry name" value="B_lectin"/>
    <property type="match status" value="1"/>
</dbReference>
<dbReference type="Pfam" id="PF07714">
    <property type="entry name" value="PK_Tyr_Ser-Thr"/>
    <property type="match status" value="1"/>
</dbReference>
<evidence type="ECO:0000256" key="17">
    <source>
        <dbReference type="ARBA" id="ARBA00048679"/>
    </source>
</evidence>
<dbReference type="PROSITE" id="PS50011">
    <property type="entry name" value="PROTEIN_KINASE_DOM"/>
    <property type="match status" value="1"/>
</dbReference>
<keyword evidence="13" id="KW-1015">Disulfide bond</keyword>
<dbReference type="PROSITE" id="PS00108">
    <property type="entry name" value="PROTEIN_KINASE_ST"/>
    <property type="match status" value="1"/>
</dbReference>
<accession>A0A5D3BB12</accession>
<keyword evidence="6 20" id="KW-0812">Transmembrane</keyword>
<dbReference type="SMART" id="SM00220">
    <property type="entry name" value="S_TKc"/>
    <property type="match status" value="1"/>
</dbReference>
<feature type="transmembrane region" description="Helical" evidence="20">
    <location>
        <begin position="431"/>
        <end position="455"/>
    </location>
</feature>
<keyword evidence="8 18" id="KW-0547">Nucleotide-binding</keyword>
<comment type="catalytic activity">
    <reaction evidence="17 18">
        <text>L-seryl-[protein] + ATP = O-phospho-L-seryl-[protein] + ADP + H(+)</text>
        <dbReference type="Rhea" id="RHEA:17989"/>
        <dbReference type="Rhea" id="RHEA-COMP:9863"/>
        <dbReference type="Rhea" id="RHEA-COMP:11604"/>
        <dbReference type="ChEBI" id="CHEBI:15378"/>
        <dbReference type="ChEBI" id="CHEBI:29999"/>
        <dbReference type="ChEBI" id="CHEBI:30616"/>
        <dbReference type="ChEBI" id="CHEBI:83421"/>
        <dbReference type="ChEBI" id="CHEBI:456216"/>
        <dbReference type="EC" id="2.7.11.1"/>
    </reaction>
</comment>
<dbReference type="FunFam" id="3.50.4.10:FF:000002">
    <property type="entry name" value="G-type lectin S-receptor-like serine/threonine-protein kinase"/>
    <property type="match status" value="1"/>
</dbReference>
<evidence type="ECO:0000256" key="2">
    <source>
        <dbReference type="ARBA" id="ARBA00022475"/>
    </source>
</evidence>
<dbReference type="CDD" id="cd14066">
    <property type="entry name" value="STKc_IRAK"/>
    <property type="match status" value="1"/>
</dbReference>
<dbReference type="InterPro" id="IPR017441">
    <property type="entry name" value="Protein_kinase_ATP_BS"/>
</dbReference>
<dbReference type="Gene3D" id="2.90.10.10">
    <property type="entry name" value="Bulb-type lectin domain"/>
    <property type="match status" value="1"/>
</dbReference>
<dbReference type="EC" id="2.7.11.1" evidence="18"/>
<keyword evidence="15" id="KW-0325">Glycoprotein</keyword>
<dbReference type="Gene3D" id="3.50.4.10">
    <property type="entry name" value="Hepatocyte Growth Factor"/>
    <property type="match status" value="1"/>
</dbReference>
<dbReference type="SUPFAM" id="SSF51110">
    <property type="entry name" value="alpha-D-mannose-specific plant lectins"/>
    <property type="match status" value="1"/>
</dbReference>
<keyword evidence="14 25" id="KW-0675">Receptor</keyword>
<feature type="domain" description="Bulb-type lectin" evidence="23">
    <location>
        <begin position="24"/>
        <end position="147"/>
    </location>
</feature>
<dbReference type="EMBL" id="SSTD01020080">
    <property type="protein sequence ID" value="TYJ95801.1"/>
    <property type="molecule type" value="Genomic_DNA"/>
</dbReference>
<feature type="binding site" evidence="19">
    <location>
        <position position="539"/>
    </location>
    <ligand>
        <name>ATP</name>
        <dbReference type="ChEBI" id="CHEBI:30616"/>
    </ligand>
</feature>
<keyword evidence="2" id="KW-1003">Cell membrane</keyword>
<dbReference type="SMART" id="SM00473">
    <property type="entry name" value="PAN_AP"/>
    <property type="match status" value="1"/>
</dbReference>
<dbReference type="FunFam" id="2.90.10.10:FF:000001">
    <property type="entry name" value="G-type lectin S-receptor-like serine/threonine-protein kinase"/>
    <property type="match status" value="1"/>
</dbReference>
<feature type="signal peptide" evidence="21">
    <location>
        <begin position="1"/>
        <end position="23"/>
    </location>
</feature>
<dbReference type="Pfam" id="PF00954">
    <property type="entry name" value="S_locus_glycop"/>
    <property type="match status" value="1"/>
</dbReference>
<dbReference type="PANTHER" id="PTHR27002">
    <property type="entry name" value="RECEPTOR-LIKE SERINE/THREONINE-PROTEIN KINASE SD1-8"/>
    <property type="match status" value="1"/>
</dbReference>
<dbReference type="PROSITE" id="PS50948">
    <property type="entry name" value="PAN"/>
    <property type="match status" value="1"/>
</dbReference>
<evidence type="ECO:0000256" key="1">
    <source>
        <dbReference type="ARBA" id="ARBA00004251"/>
    </source>
</evidence>
<evidence type="ECO:0000256" key="4">
    <source>
        <dbReference type="ARBA" id="ARBA00022553"/>
    </source>
</evidence>
<feature type="domain" description="Protein kinase" evidence="22">
    <location>
        <begin position="511"/>
        <end position="788"/>
    </location>
</feature>
<keyword evidence="4" id="KW-0597">Phosphoprotein</keyword>
<dbReference type="FunFam" id="1.10.510.10:FF:000060">
    <property type="entry name" value="G-type lectin S-receptor-like serine/threonine-protein kinase"/>
    <property type="match status" value="1"/>
</dbReference>
<evidence type="ECO:0000256" key="19">
    <source>
        <dbReference type="PROSITE-ProRule" id="PRU10141"/>
    </source>
</evidence>
<evidence type="ECO:0000256" key="21">
    <source>
        <dbReference type="SAM" id="SignalP"/>
    </source>
</evidence>
<evidence type="ECO:0000313" key="26">
    <source>
        <dbReference type="Proteomes" id="UP000321947"/>
    </source>
</evidence>
<dbReference type="PROSITE" id="PS00107">
    <property type="entry name" value="PROTEIN_KINASE_ATP"/>
    <property type="match status" value="1"/>
</dbReference>
<reference evidence="25 26" key="1">
    <citation type="submission" date="2019-08" db="EMBL/GenBank/DDBJ databases">
        <title>Draft genome sequences of two oriental melons (Cucumis melo L. var makuwa).</title>
        <authorList>
            <person name="Kwon S.-Y."/>
        </authorList>
    </citation>
    <scope>NUCLEOTIDE SEQUENCE [LARGE SCALE GENOMIC DNA]</scope>
    <source>
        <strain evidence="26">cv. Chang Bougi</strain>
        <tissue evidence="25">Leaf</tissue>
    </source>
</reference>
<comment type="similarity">
    <text evidence="18">Belongs to the protein kinase superfamily. Ser/Thr protein kinase family.</text>
</comment>
<evidence type="ECO:0000256" key="5">
    <source>
        <dbReference type="ARBA" id="ARBA00022679"/>
    </source>
</evidence>
<dbReference type="PROSITE" id="PS50927">
    <property type="entry name" value="BULB_LECTIN"/>
    <property type="match status" value="1"/>
</dbReference>
<keyword evidence="5 18" id="KW-0808">Transferase</keyword>
<dbReference type="Proteomes" id="UP000321947">
    <property type="component" value="Unassembled WGS sequence"/>
</dbReference>
<gene>
    <name evidence="25" type="ORF">E5676_scaffold110G00790</name>
</gene>
<comment type="caution">
    <text evidence="25">The sequence shown here is derived from an EMBL/GenBank/DDBJ whole genome shotgun (WGS) entry which is preliminary data.</text>
</comment>
<dbReference type="AlphaFoldDB" id="A0A5D3BB12"/>
<dbReference type="CDD" id="cd00028">
    <property type="entry name" value="B_lectin"/>
    <property type="match status" value="1"/>
</dbReference>
<evidence type="ECO:0000256" key="20">
    <source>
        <dbReference type="SAM" id="Phobius"/>
    </source>
</evidence>
<evidence type="ECO:0000256" key="11">
    <source>
        <dbReference type="ARBA" id="ARBA00022989"/>
    </source>
</evidence>
<dbReference type="GO" id="GO:0030246">
    <property type="term" value="F:carbohydrate binding"/>
    <property type="evidence" value="ECO:0007669"/>
    <property type="project" value="UniProtKB-KW"/>
</dbReference>
<dbReference type="InterPro" id="IPR024171">
    <property type="entry name" value="SRK-like_kinase"/>
</dbReference>
<keyword evidence="12 20" id="KW-0472">Membrane</keyword>
<evidence type="ECO:0000256" key="14">
    <source>
        <dbReference type="ARBA" id="ARBA00023170"/>
    </source>
</evidence>
<dbReference type="InterPro" id="IPR003609">
    <property type="entry name" value="Pan_app"/>
</dbReference>
<dbReference type="InterPro" id="IPR021820">
    <property type="entry name" value="S-locus_recpt_kinase_C"/>
</dbReference>
<evidence type="ECO:0000313" key="25">
    <source>
        <dbReference type="EMBL" id="TYJ95801.1"/>
    </source>
</evidence>
<dbReference type="InterPro" id="IPR008271">
    <property type="entry name" value="Ser/Thr_kinase_AS"/>
</dbReference>
<evidence type="ECO:0000259" key="23">
    <source>
        <dbReference type="PROSITE" id="PS50927"/>
    </source>
</evidence>
<dbReference type="PIRSF" id="PIRSF000641">
    <property type="entry name" value="SRK"/>
    <property type="match status" value="1"/>
</dbReference>
<dbReference type="Pfam" id="PF08276">
    <property type="entry name" value="PAN_2"/>
    <property type="match status" value="1"/>
</dbReference>
<evidence type="ECO:0000259" key="24">
    <source>
        <dbReference type="PROSITE" id="PS50948"/>
    </source>
</evidence>
<dbReference type="GO" id="GO:0005886">
    <property type="term" value="C:plasma membrane"/>
    <property type="evidence" value="ECO:0007669"/>
    <property type="project" value="UniProtKB-SubCell"/>
</dbReference>